<dbReference type="InterPro" id="IPR020845">
    <property type="entry name" value="AMP-binding_CS"/>
</dbReference>
<dbReference type="Gene3D" id="3.40.50.980">
    <property type="match status" value="2"/>
</dbReference>
<reference evidence="5" key="1">
    <citation type="submission" date="2018-09" db="EMBL/GenBank/DDBJ databases">
        <authorList>
            <person name="Livingstone P.G."/>
            <person name="Whitworth D.E."/>
        </authorList>
    </citation>
    <scope>NUCLEOTIDE SEQUENCE [LARGE SCALE GENOMIC DNA]</scope>
    <source>
        <strain evidence="5">CA054A</strain>
    </source>
</reference>
<dbReference type="InterPro" id="IPR001242">
    <property type="entry name" value="Condensation_dom"/>
</dbReference>
<comment type="caution">
    <text evidence="4">The sequence shown here is derived from an EMBL/GenBank/DDBJ whole genome shotgun (WGS) entry which is preliminary data.</text>
</comment>
<dbReference type="GO" id="GO:0031177">
    <property type="term" value="F:phosphopantetheine binding"/>
    <property type="evidence" value="ECO:0007669"/>
    <property type="project" value="TreeGrafter"/>
</dbReference>
<dbReference type="FunFam" id="3.30.559.10:FF:000012">
    <property type="entry name" value="Non-ribosomal peptide synthetase"/>
    <property type="match status" value="1"/>
</dbReference>
<dbReference type="InterPro" id="IPR000873">
    <property type="entry name" value="AMP-dep_synth/lig_dom"/>
</dbReference>
<feature type="non-terminal residue" evidence="4">
    <location>
        <position position="815"/>
    </location>
</feature>
<dbReference type="InterPro" id="IPR023213">
    <property type="entry name" value="CAT-like_dom_sf"/>
</dbReference>
<dbReference type="PANTHER" id="PTHR45527:SF1">
    <property type="entry name" value="FATTY ACID SYNTHASE"/>
    <property type="match status" value="1"/>
</dbReference>
<dbReference type="OrthoDB" id="9757540at2"/>
<dbReference type="Pfam" id="PF00501">
    <property type="entry name" value="AMP-binding"/>
    <property type="match status" value="1"/>
</dbReference>
<organism evidence="4 5">
    <name type="scientific">Corallococcus terminator</name>
    <dbReference type="NCBI Taxonomy" id="2316733"/>
    <lineage>
        <taxon>Bacteria</taxon>
        <taxon>Pseudomonadati</taxon>
        <taxon>Myxococcota</taxon>
        <taxon>Myxococcia</taxon>
        <taxon>Myxococcales</taxon>
        <taxon>Cystobacterineae</taxon>
        <taxon>Myxococcaceae</taxon>
        <taxon>Corallococcus</taxon>
    </lineage>
</organism>
<name>A0A3A8I4P1_9BACT</name>
<dbReference type="Proteomes" id="UP000268094">
    <property type="component" value="Unassembled WGS sequence"/>
</dbReference>
<dbReference type="PANTHER" id="PTHR45527">
    <property type="entry name" value="NONRIBOSOMAL PEPTIDE SYNTHETASE"/>
    <property type="match status" value="1"/>
</dbReference>
<dbReference type="FunFam" id="3.40.50.980:FF:000002">
    <property type="entry name" value="Enterobactin synthetase component F"/>
    <property type="match status" value="1"/>
</dbReference>
<dbReference type="Pfam" id="PF00668">
    <property type="entry name" value="Condensation"/>
    <property type="match status" value="1"/>
</dbReference>
<evidence type="ECO:0000313" key="4">
    <source>
        <dbReference type="EMBL" id="RKG77508.1"/>
    </source>
</evidence>
<dbReference type="AlphaFoldDB" id="A0A3A8I4P1"/>
<protein>
    <submittedName>
        <fullName evidence="4">Non-ribosomal peptide synthetase</fullName>
    </submittedName>
</protein>
<dbReference type="GO" id="GO:0044550">
    <property type="term" value="P:secondary metabolite biosynthetic process"/>
    <property type="evidence" value="ECO:0007669"/>
    <property type="project" value="TreeGrafter"/>
</dbReference>
<dbReference type="SUPFAM" id="SSF52777">
    <property type="entry name" value="CoA-dependent acyltransferases"/>
    <property type="match status" value="2"/>
</dbReference>
<feature type="domain" description="AMP-dependent synthetase/ligase" evidence="2">
    <location>
        <begin position="515"/>
        <end position="808"/>
    </location>
</feature>
<dbReference type="RefSeq" id="WP_158625187.1">
    <property type="nucleotide sequence ID" value="NZ_RAVZ01000282.1"/>
</dbReference>
<dbReference type="EMBL" id="RAVZ01000282">
    <property type="protein sequence ID" value="RKG77508.1"/>
    <property type="molecule type" value="Genomic_DNA"/>
</dbReference>
<dbReference type="GO" id="GO:0005829">
    <property type="term" value="C:cytosol"/>
    <property type="evidence" value="ECO:0007669"/>
    <property type="project" value="TreeGrafter"/>
</dbReference>
<dbReference type="GO" id="GO:0043041">
    <property type="term" value="P:amino acid activation for nonribosomal peptide biosynthetic process"/>
    <property type="evidence" value="ECO:0007669"/>
    <property type="project" value="TreeGrafter"/>
</dbReference>
<dbReference type="SUPFAM" id="SSF56801">
    <property type="entry name" value="Acetyl-CoA synthetase-like"/>
    <property type="match status" value="1"/>
</dbReference>
<gene>
    <name evidence="4" type="ORF">D7V88_30915</name>
</gene>
<keyword evidence="5" id="KW-1185">Reference proteome</keyword>
<accession>A0A3A8I4P1</accession>
<dbReference type="Gene3D" id="3.30.559.30">
    <property type="entry name" value="Nonribosomal peptide synthetase, condensation domain"/>
    <property type="match status" value="1"/>
</dbReference>
<evidence type="ECO:0000259" key="2">
    <source>
        <dbReference type="Pfam" id="PF00501"/>
    </source>
</evidence>
<dbReference type="CDD" id="cd19531">
    <property type="entry name" value="LCL_NRPS-like"/>
    <property type="match status" value="1"/>
</dbReference>
<evidence type="ECO:0000256" key="1">
    <source>
        <dbReference type="ARBA" id="ARBA00001957"/>
    </source>
</evidence>
<evidence type="ECO:0000313" key="5">
    <source>
        <dbReference type="Proteomes" id="UP000268094"/>
    </source>
</evidence>
<dbReference type="GO" id="GO:0003824">
    <property type="term" value="F:catalytic activity"/>
    <property type="evidence" value="ECO:0007669"/>
    <property type="project" value="InterPro"/>
</dbReference>
<comment type="cofactor">
    <cofactor evidence="1">
        <name>pantetheine 4'-phosphate</name>
        <dbReference type="ChEBI" id="CHEBI:47942"/>
    </cofactor>
</comment>
<dbReference type="Gene3D" id="3.30.559.10">
    <property type="entry name" value="Chloramphenicol acetyltransferase-like domain"/>
    <property type="match status" value="1"/>
</dbReference>
<dbReference type="PROSITE" id="PS00455">
    <property type="entry name" value="AMP_BINDING"/>
    <property type="match status" value="1"/>
</dbReference>
<evidence type="ECO:0000259" key="3">
    <source>
        <dbReference type="Pfam" id="PF00668"/>
    </source>
</evidence>
<sequence length="815" mass="90427">MDDLLKQLQRLPPEQREQILQKLARRQPASAREKAPAESAIPRVARQPRMPLSFAQQRLWFLCQFEGQSLAYNIPGVLRLDGPLRREALEQCLNTIVQRHEALRASFLLEADAPIQVLAPELAVPLPVVDLQGLDSAAQDDEVQRRATQEARTPFSLDRPPLLRLTLLRLGPERHVLLLTFHHIVFDGWSIHLFVRELTQLYAASMNGTPGALPELTLQYVDFACWQREWLRGDKQERELAYWKKQLTGAPAQVALPTDRPRPPVQSFRGDAVSFHLGRRLTQQLKAVGEKTGATLFMVLLGAFAGLLHRYRAGDDLVVGTPIANRGRRELESLIGFFVNTLALRIDLSGDPSFLQLVERVRRVTLDAYTHQDLPFERLVEELHPERNLSSNPVVQVLFALQNTPAGQIELPGLIVTPLEMPAVTAKFDLTLLMEDTAEGLRGWLEFSTDLFDPASVRRMASHYENLLAGIAADAHQPLSALPLLTRAEAQQVVEEWNRTDVVYPEQDCLHALIEAQVRRTPDATALVFEGQALTYRQLDERANQLAWHLRSLGVGPESSVAVCLERSVELVIALLGVLKAGAAYVPLDPGYPAERLAFMLSDCAAPVLLTQRALASTLPPSSASRLFLDEAGPLLALQPSGPLALALSPDALAYVIYTSGSTGQPKGAMNSHRAVANRLLWMQRSFQLGPTDAVLQKTPFSFDVSVWEFFWPLLSGARLVLARPGGHQDSAYLAHLILQQRVTTLHFVPSMLRAFLEQPDLSGCSGLRYVFTSGEGLPADVQQRFASRLSAQLHNLYGPTEAAIDVTAWHCALP</sequence>
<proteinExistence type="predicted"/>
<feature type="domain" description="Condensation" evidence="3">
    <location>
        <begin position="49"/>
        <end position="493"/>
    </location>
</feature>